<comment type="caution">
    <text evidence="1">The sequence shown here is derived from an EMBL/GenBank/DDBJ whole genome shotgun (WGS) entry which is preliminary data.</text>
</comment>
<dbReference type="AlphaFoldDB" id="A0A4R6IUH4"/>
<evidence type="ECO:0000313" key="1">
    <source>
        <dbReference type="EMBL" id="TDO26250.1"/>
    </source>
</evidence>
<organism evidence="1 2">
    <name type="scientific">Sediminibacterium goheungense</name>
    <dbReference type="NCBI Taxonomy" id="1086393"/>
    <lineage>
        <taxon>Bacteria</taxon>
        <taxon>Pseudomonadati</taxon>
        <taxon>Bacteroidota</taxon>
        <taxon>Chitinophagia</taxon>
        <taxon>Chitinophagales</taxon>
        <taxon>Chitinophagaceae</taxon>
        <taxon>Sediminibacterium</taxon>
    </lineage>
</organism>
<dbReference type="Proteomes" id="UP000295741">
    <property type="component" value="Unassembled WGS sequence"/>
</dbReference>
<proteinExistence type="predicted"/>
<evidence type="ECO:0000313" key="2">
    <source>
        <dbReference type="Proteomes" id="UP000295741"/>
    </source>
</evidence>
<accession>A0A4R6IUH4</accession>
<sequence length="33" mass="3925">MSYKTTTLLLLFDSDGVYEKRKSFIFALWTHPD</sequence>
<name>A0A4R6IUH4_9BACT</name>
<protein>
    <submittedName>
        <fullName evidence="1">Uncharacterized protein</fullName>
    </submittedName>
</protein>
<dbReference type="EMBL" id="SNWP01000011">
    <property type="protein sequence ID" value="TDO26250.1"/>
    <property type="molecule type" value="Genomic_DNA"/>
</dbReference>
<gene>
    <name evidence="1" type="ORF">BC659_1555</name>
</gene>
<reference evidence="1 2" key="1">
    <citation type="submission" date="2019-03" db="EMBL/GenBank/DDBJ databases">
        <title>Genomic Encyclopedia of Archaeal and Bacterial Type Strains, Phase II (KMG-II): from individual species to whole genera.</title>
        <authorList>
            <person name="Goeker M."/>
        </authorList>
    </citation>
    <scope>NUCLEOTIDE SEQUENCE [LARGE SCALE GENOMIC DNA]</scope>
    <source>
        <strain evidence="1 2">DSM 28323</strain>
    </source>
</reference>
<keyword evidence="2" id="KW-1185">Reference proteome</keyword>